<comment type="caution">
    <text evidence="3">The sequence shown here is derived from an EMBL/GenBank/DDBJ whole genome shotgun (WGS) entry which is preliminary data.</text>
</comment>
<dbReference type="Pfam" id="PF18717">
    <property type="entry name" value="CxC4"/>
    <property type="match status" value="1"/>
</dbReference>
<proteinExistence type="predicted"/>
<feature type="compositionally biased region" description="Basic residues" evidence="1">
    <location>
        <begin position="58"/>
        <end position="67"/>
    </location>
</feature>
<feature type="domain" description="HMG" evidence="2">
    <location>
        <begin position="370"/>
        <end position="496"/>
    </location>
</feature>
<dbReference type="AlphaFoldDB" id="A0AAW0CKR1"/>
<evidence type="ECO:0000259" key="2">
    <source>
        <dbReference type="Pfam" id="PF18717"/>
    </source>
</evidence>
<protein>
    <recommendedName>
        <fullName evidence="2">HMG domain-containing protein</fullName>
    </recommendedName>
</protein>
<feature type="compositionally biased region" description="Polar residues" evidence="1">
    <location>
        <begin position="74"/>
        <end position="89"/>
    </location>
</feature>
<dbReference type="Proteomes" id="UP001383192">
    <property type="component" value="Unassembled WGS sequence"/>
</dbReference>
<reference evidence="3 4" key="1">
    <citation type="submission" date="2024-01" db="EMBL/GenBank/DDBJ databases">
        <title>A draft genome for a cacao thread blight-causing isolate of Paramarasmius palmivorus.</title>
        <authorList>
            <person name="Baruah I.K."/>
            <person name="Bukari Y."/>
            <person name="Amoako-Attah I."/>
            <person name="Meinhardt L.W."/>
            <person name="Bailey B.A."/>
            <person name="Cohen S.P."/>
        </authorList>
    </citation>
    <scope>NUCLEOTIDE SEQUENCE [LARGE SCALE GENOMIC DNA]</scope>
    <source>
        <strain evidence="3 4">GH-12</strain>
    </source>
</reference>
<evidence type="ECO:0000313" key="4">
    <source>
        <dbReference type="Proteomes" id="UP001383192"/>
    </source>
</evidence>
<feature type="region of interest" description="Disordered" evidence="1">
    <location>
        <begin position="1"/>
        <end position="91"/>
    </location>
</feature>
<keyword evidence="4" id="KW-1185">Reference proteome</keyword>
<evidence type="ECO:0000313" key="3">
    <source>
        <dbReference type="EMBL" id="KAK7038866.1"/>
    </source>
</evidence>
<organism evidence="3 4">
    <name type="scientific">Paramarasmius palmivorus</name>
    <dbReference type="NCBI Taxonomy" id="297713"/>
    <lineage>
        <taxon>Eukaryota</taxon>
        <taxon>Fungi</taxon>
        <taxon>Dikarya</taxon>
        <taxon>Basidiomycota</taxon>
        <taxon>Agaricomycotina</taxon>
        <taxon>Agaricomycetes</taxon>
        <taxon>Agaricomycetidae</taxon>
        <taxon>Agaricales</taxon>
        <taxon>Marasmiineae</taxon>
        <taxon>Marasmiaceae</taxon>
        <taxon>Paramarasmius</taxon>
    </lineage>
</organism>
<accession>A0AAW0CKR1</accession>
<gene>
    <name evidence="3" type="ORF">VNI00_010496</name>
</gene>
<dbReference type="EMBL" id="JAYKXP010000042">
    <property type="protein sequence ID" value="KAK7038866.1"/>
    <property type="molecule type" value="Genomic_DNA"/>
</dbReference>
<name>A0AAW0CKR1_9AGAR</name>
<sequence length="747" mass="83757">MAGFMTCLVSKHRMSTTKRGWALEPCPEEAPKRQRYPGHSKEAVRSPTKKSGASRQSTKTRPKRRPAKSPAHADTQQPALTAPASQDFASSPAVETSAAGFEIEESLAASGAAEMEDAFDDFVQLVEEQYITFVQVTTFLYVVQGFDCGLRIGTPAYYHLEARLNGERDVRLSCLCPEGKTRDCFHKRFYREFREERFQMNEIAVKAGKFCPWLSQYLSLKLVAVVEGAVVLFLRHMIGTEDETWINRFSVSYGSHSDAIRSRCIVSYEGLDVGGGKWSCTKCTGYQCAHIRKANRLLNVIVGNSDEIVEEDREEMGEDELHNMYMVESVNTGAIDESAVSYQPVLPPEWASLPEDPQLYPRPSPDRPLPYLLPLDAASRSACGKHFYDPSQPTIEKECTIYTLIGHQKHSIGLQPCPTCSAARKCFIGPDPRTLGVFNLNNSVLFTHELLDDYTNRYTGSETPLASFVVSMARIYAGRNDKFVGEDLFRAAWFAFASIQHMEGDMQCPKCGVAPDTVIFDGVTTGFAKRHLRETLSPPTSIPDNPLVRHRSRHPNLQWLPGSASKGVCTRERLASWVKKWGERVLGQGPDRQQRIEELSALEKDLIAMEAAPLANMLRVLYGGNTELRDARMRRHFRVVFEQLSANESAMQMVNELGLHSLRCFVESPTIANASLLQDIPAVMLVAEQATRTGLYIEQIVALCRWMLQRGEVVLSVLKQGGHENLEEVRNSKANCENWKDVRQLTT</sequence>
<dbReference type="InterPro" id="IPR040648">
    <property type="entry name" value="HMGXB3_CxC4"/>
</dbReference>
<evidence type="ECO:0000256" key="1">
    <source>
        <dbReference type="SAM" id="MobiDB-lite"/>
    </source>
</evidence>